<name>F5XND2_MICPN</name>
<sequence length="195" mass="21814">MDRRGSAGGWCVVLLAQPRSAVWKAKAYAGLYDSRSMAIVTYGGDCGGFDETYDVIDKQDQFNPSRKGLFSSWMVNNSDPKVVVSPEWINFKKVGSRWVSQSSKTLKSDNYTVKVSWNLTSKVPSTRCVVPKSKTVKNKTVKQTKKIIKKAGFKPGKTHRSKTKKVKRGRVFALSAEMFASEARCGSKVEIYVRK</sequence>
<gene>
    <name evidence="1" type="ordered locus">MLP_35680</name>
</gene>
<protein>
    <recommendedName>
        <fullName evidence="3">PASTA domain-containing protein</fullName>
    </recommendedName>
</protein>
<dbReference type="Gene3D" id="3.30.10.20">
    <property type="match status" value="1"/>
</dbReference>
<dbReference type="EMBL" id="AP012204">
    <property type="protein sequence ID" value="BAK36582.1"/>
    <property type="molecule type" value="Genomic_DNA"/>
</dbReference>
<dbReference type="HOGENOM" id="CLU_1394952_0_0_11"/>
<proteinExistence type="predicted"/>
<dbReference type="Proteomes" id="UP000007947">
    <property type="component" value="Chromosome"/>
</dbReference>
<evidence type="ECO:0008006" key="3">
    <source>
        <dbReference type="Google" id="ProtNLM"/>
    </source>
</evidence>
<organism evidence="1 2">
    <name type="scientific">Microlunatus phosphovorus (strain ATCC 700054 / DSM 10555 / JCM 9379 / NBRC 101784 / NCIMB 13414 / VKM Ac-1990 / NM-1)</name>
    <dbReference type="NCBI Taxonomy" id="1032480"/>
    <lineage>
        <taxon>Bacteria</taxon>
        <taxon>Bacillati</taxon>
        <taxon>Actinomycetota</taxon>
        <taxon>Actinomycetes</taxon>
        <taxon>Propionibacteriales</taxon>
        <taxon>Propionibacteriaceae</taxon>
        <taxon>Microlunatus</taxon>
    </lineage>
</organism>
<accession>F5XND2</accession>
<reference evidence="1 2" key="1">
    <citation type="submission" date="2011-05" db="EMBL/GenBank/DDBJ databases">
        <title>Whole genome sequence of Microlunatus phosphovorus NM-1.</title>
        <authorList>
            <person name="Hosoyama A."/>
            <person name="Sasaki K."/>
            <person name="Harada T."/>
            <person name="Igarashi R."/>
            <person name="Kawakoshi A."/>
            <person name="Sasagawa M."/>
            <person name="Fukada J."/>
            <person name="Nakamura S."/>
            <person name="Katano Y."/>
            <person name="Hanada S."/>
            <person name="Kamagata Y."/>
            <person name="Nakamura N."/>
            <person name="Yamazaki S."/>
            <person name="Fujita N."/>
        </authorList>
    </citation>
    <scope>NUCLEOTIDE SEQUENCE [LARGE SCALE GENOMIC DNA]</scope>
    <source>
        <strain evidence="2">ATCC 700054 / DSM 10555 / JCM 9379 / NBRC 101784 / NCIMB 13414 / VKM Ac-1990 / NM-1</strain>
    </source>
</reference>
<dbReference type="KEGG" id="mph:MLP_35680"/>
<evidence type="ECO:0000313" key="1">
    <source>
        <dbReference type="EMBL" id="BAK36582.1"/>
    </source>
</evidence>
<evidence type="ECO:0000313" key="2">
    <source>
        <dbReference type="Proteomes" id="UP000007947"/>
    </source>
</evidence>
<dbReference type="AlphaFoldDB" id="F5XND2"/>
<dbReference type="STRING" id="1032480.MLP_35680"/>
<keyword evidence="2" id="KW-1185">Reference proteome</keyword>